<comment type="caution">
    <text evidence="1">The sequence shown here is derived from an EMBL/GenBank/DDBJ whole genome shotgun (WGS) entry which is preliminary data.</text>
</comment>
<dbReference type="AlphaFoldDB" id="A0A0F8ZJ63"/>
<protein>
    <submittedName>
        <fullName evidence="1">Uncharacterized protein</fullName>
    </submittedName>
</protein>
<accession>A0A0F8ZJ63</accession>
<dbReference type="EMBL" id="LAZR01051013">
    <property type="protein sequence ID" value="KKK86080.1"/>
    <property type="molecule type" value="Genomic_DNA"/>
</dbReference>
<proteinExistence type="predicted"/>
<organism evidence="1">
    <name type="scientific">marine sediment metagenome</name>
    <dbReference type="NCBI Taxonomy" id="412755"/>
    <lineage>
        <taxon>unclassified sequences</taxon>
        <taxon>metagenomes</taxon>
        <taxon>ecological metagenomes</taxon>
    </lineage>
</organism>
<name>A0A0F8ZJ63_9ZZZZ</name>
<sequence>METKKRIIKEMHDLLMGFKHNVNVLKDEGKTELLVSKVSEVTESVTKET</sequence>
<gene>
    <name evidence="1" type="ORF">LCGC14_2766800</name>
</gene>
<reference evidence="1" key="1">
    <citation type="journal article" date="2015" name="Nature">
        <title>Complex archaea that bridge the gap between prokaryotes and eukaryotes.</title>
        <authorList>
            <person name="Spang A."/>
            <person name="Saw J.H."/>
            <person name="Jorgensen S.L."/>
            <person name="Zaremba-Niedzwiedzka K."/>
            <person name="Martijn J."/>
            <person name="Lind A.E."/>
            <person name="van Eijk R."/>
            <person name="Schleper C."/>
            <person name="Guy L."/>
            <person name="Ettema T.J."/>
        </authorList>
    </citation>
    <scope>NUCLEOTIDE SEQUENCE</scope>
</reference>
<evidence type="ECO:0000313" key="1">
    <source>
        <dbReference type="EMBL" id="KKK86080.1"/>
    </source>
</evidence>